<protein>
    <submittedName>
        <fullName evidence="2">Uncharacterized protein</fullName>
    </submittedName>
</protein>
<evidence type="ECO:0000256" key="1">
    <source>
        <dbReference type="SAM" id="Coils"/>
    </source>
</evidence>
<dbReference type="AlphaFoldDB" id="A0A9D4RQE9"/>
<gene>
    <name evidence="2" type="ORF">DPMN_000950</name>
</gene>
<evidence type="ECO:0000313" key="2">
    <source>
        <dbReference type="EMBL" id="KAH3877094.1"/>
    </source>
</evidence>
<name>A0A9D4RQE9_DREPO</name>
<reference evidence="2" key="1">
    <citation type="journal article" date="2019" name="bioRxiv">
        <title>The Genome of the Zebra Mussel, Dreissena polymorpha: A Resource for Invasive Species Research.</title>
        <authorList>
            <person name="McCartney M.A."/>
            <person name="Auch B."/>
            <person name="Kono T."/>
            <person name="Mallez S."/>
            <person name="Zhang Y."/>
            <person name="Obille A."/>
            <person name="Becker A."/>
            <person name="Abrahante J.E."/>
            <person name="Garbe J."/>
            <person name="Badalamenti J.P."/>
            <person name="Herman A."/>
            <person name="Mangelson H."/>
            <person name="Liachko I."/>
            <person name="Sullivan S."/>
            <person name="Sone E.D."/>
            <person name="Koren S."/>
            <person name="Silverstein K.A.T."/>
            <person name="Beckman K.B."/>
            <person name="Gohl D.M."/>
        </authorList>
    </citation>
    <scope>NUCLEOTIDE SEQUENCE</scope>
    <source>
        <strain evidence="2">Duluth1</strain>
        <tissue evidence="2">Whole animal</tissue>
    </source>
</reference>
<comment type="caution">
    <text evidence="2">The sequence shown here is derived from an EMBL/GenBank/DDBJ whole genome shotgun (WGS) entry which is preliminary data.</text>
</comment>
<dbReference type="EMBL" id="JAIWYP010000001">
    <property type="protein sequence ID" value="KAH3877094.1"/>
    <property type="molecule type" value="Genomic_DNA"/>
</dbReference>
<dbReference type="Proteomes" id="UP000828390">
    <property type="component" value="Unassembled WGS sequence"/>
</dbReference>
<proteinExistence type="predicted"/>
<keyword evidence="1" id="KW-0175">Coiled coil</keyword>
<feature type="coiled-coil region" evidence="1">
    <location>
        <begin position="8"/>
        <end position="42"/>
    </location>
</feature>
<accession>A0A9D4RQE9</accession>
<organism evidence="2 3">
    <name type="scientific">Dreissena polymorpha</name>
    <name type="common">Zebra mussel</name>
    <name type="synonym">Mytilus polymorpha</name>
    <dbReference type="NCBI Taxonomy" id="45954"/>
    <lineage>
        <taxon>Eukaryota</taxon>
        <taxon>Metazoa</taxon>
        <taxon>Spiralia</taxon>
        <taxon>Lophotrochozoa</taxon>
        <taxon>Mollusca</taxon>
        <taxon>Bivalvia</taxon>
        <taxon>Autobranchia</taxon>
        <taxon>Heteroconchia</taxon>
        <taxon>Euheterodonta</taxon>
        <taxon>Imparidentia</taxon>
        <taxon>Neoheterodontei</taxon>
        <taxon>Myida</taxon>
        <taxon>Dreissenoidea</taxon>
        <taxon>Dreissenidae</taxon>
        <taxon>Dreissena</taxon>
    </lineage>
</organism>
<evidence type="ECO:0000313" key="3">
    <source>
        <dbReference type="Proteomes" id="UP000828390"/>
    </source>
</evidence>
<keyword evidence="3" id="KW-1185">Reference proteome</keyword>
<sequence>MDHEHFRIMVLYKKKKAAQKALQEANDDIKGLEACVDTLQKLCTKAGYPHAMVQEKIQRALQGNITLTELVESTLVVGAVTVLDSESPALIRRALLEDRVKQSPVIESRSRSVTWAGTEFPQDWPRQAPSLSPILKPTMKALGSPVIQKSRKSEIDRNGIVSRFTKTSAVFTTINLDNNNPSRKDATEVTSSDTKASDLVNDYSEVTFF</sequence>
<reference evidence="2" key="2">
    <citation type="submission" date="2020-11" db="EMBL/GenBank/DDBJ databases">
        <authorList>
            <person name="McCartney M.A."/>
            <person name="Auch B."/>
            <person name="Kono T."/>
            <person name="Mallez S."/>
            <person name="Becker A."/>
            <person name="Gohl D.M."/>
            <person name="Silverstein K.A.T."/>
            <person name="Koren S."/>
            <person name="Bechman K.B."/>
            <person name="Herman A."/>
            <person name="Abrahante J.E."/>
            <person name="Garbe J."/>
        </authorList>
    </citation>
    <scope>NUCLEOTIDE SEQUENCE</scope>
    <source>
        <strain evidence="2">Duluth1</strain>
        <tissue evidence="2">Whole animal</tissue>
    </source>
</reference>